<accession>A0AAW8GDZ2</accession>
<comment type="caution">
    <text evidence="3">The sequence shown here is derived from an EMBL/GenBank/DDBJ whole genome shotgun (WGS) entry which is preliminary data.</text>
</comment>
<gene>
    <name evidence="3" type="ORF">QE383_002967</name>
</gene>
<feature type="compositionally biased region" description="Polar residues" evidence="1">
    <location>
        <begin position="114"/>
        <end position="125"/>
    </location>
</feature>
<sequence>MSSLFVSMMEPQIGFRTESALGAGYLLYASGVLVALLIVTWAALKMADRKGWLERWKGAQAMGAKHAGLTKLSSCRLSRQVSAHVISDGEAQYIIVESSRGGVAIHPARRSLPSDGTSQGSAGHE</sequence>
<feature type="region of interest" description="Disordered" evidence="1">
    <location>
        <begin position="106"/>
        <end position="125"/>
    </location>
</feature>
<dbReference type="Proteomes" id="UP001234354">
    <property type="component" value="Unassembled WGS sequence"/>
</dbReference>
<organism evidence="3 4">
    <name type="scientific">Pseudoxanthomonas winnipegensis</name>
    <dbReference type="NCBI Taxonomy" id="2480810"/>
    <lineage>
        <taxon>Bacteria</taxon>
        <taxon>Pseudomonadati</taxon>
        <taxon>Pseudomonadota</taxon>
        <taxon>Gammaproteobacteria</taxon>
        <taxon>Lysobacterales</taxon>
        <taxon>Lysobacteraceae</taxon>
        <taxon>Pseudoxanthomonas</taxon>
    </lineage>
</organism>
<feature type="transmembrane region" description="Helical" evidence="2">
    <location>
        <begin position="20"/>
        <end position="44"/>
    </location>
</feature>
<proteinExistence type="predicted"/>
<protein>
    <submittedName>
        <fullName evidence="3">Uncharacterized protein</fullName>
    </submittedName>
</protein>
<dbReference type="RefSeq" id="WP_306994177.1">
    <property type="nucleotide sequence ID" value="NZ_JAUTBB010000001.1"/>
</dbReference>
<dbReference type="AlphaFoldDB" id="A0AAW8GDZ2"/>
<dbReference type="EMBL" id="JAUTBB010000001">
    <property type="protein sequence ID" value="MDQ1120659.1"/>
    <property type="molecule type" value="Genomic_DNA"/>
</dbReference>
<keyword evidence="2" id="KW-0812">Transmembrane</keyword>
<evidence type="ECO:0000256" key="1">
    <source>
        <dbReference type="SAM" id="MobiDB-lite"/>
    </source>
</evidence>
<keyword evidence="2" id="KW-0472">Membrane</keyword>
<reference evidence="3" key="1">
    <citation type="submission" date="2023-07" db="EMBL/GenBank/DDBJ databases">
        <title>Functional and genomic diversity of the sorghum phyllosphere microbiome.</title>
        <authorList>
            <person name="Shade A."/>
        </authorList>
    </citation>
    <scope>NUCLEOTIDE SEQUENCE</scope>
    <source>
        <strain evidence="3">SORGH_AS_0908</strain>
    </source>
</reference>
<keyword evidence="2" id="KW-1133">Transmembrane helix</keyword>
<evidence type="ECO:0000313" key="3">
    <source>
        <dbReference type="EMBL" id="MDQ1120659.1"/>
    </source>
</evidence>
<evidence type="ECO:0000313" key="4">
    <source>
        <dbReference type="Proteomes" id="UP001234354"/>
    </source>
</evidence>
<evidence type="ECO:0000256" key="2">
    <source>
        <dbReference type="SAM" id="Phobius"/>
    </source>
</evidence>
<name>A0AAW8GDZ2_9GAMM</name>